<feature type="transmembrane region" description="Helical" evidence="5">
    <location>
        <begin position="198"/>
        <end position="225"/>
    </location>
</feature>
<dbReference type="Proteomes" id="UP000308705">
    <property type="component" value="Unassembled WGS sequence"/>
</dbReference>
<evidence type="ECO:0000256" key="1">
    <source>
        <dbReference type="ARBA" id="ARBA00004141"/>
    </source>
</evidence>
<evidence type="ECO:0000256" key="5">
    <source>
        <dbReference type="SAM" id="Phobius"/>
    </source>
</evidence>
<keyword evidence="2 5" id="KW-0812">Transmembrane</keyword>
<dbReference type="GO" id="GO:0140359">
    <property type="term" value="F:ABC-type transporter activity"/>
    <property type="evidence" value="ECO:0007669"/>
    <property type="project" value="InterPro"/>
</dbReference>
<organism evidence="7 8">
    <name type="scientific">Herbidospora galbida</name>
    <dbReference type="NCBI Taxonomy" id="2575442"/>
    <lineage>
        <taxon>Bacteria</taxon>
        <taxon>Bacillati</taxon>
        <taxon>Actinomycetota</taxon>
        <taxon>Actinomycetes</taxon>
        <taxon>Streptosporangiales</taxon>
        <taxon>Streptosporangiaceae</taxon>
        <taxon>Herbidospora</taxon>
    </lineage>
</organism>
<feature type="transmembrane region" description="Helical" evidence="5">
    <location>
        <begin position="231"/>
        <end position="254"/>
    </location>
</feature>
<name>A0A4U3MK51_9ACTN</name>
<sequence length="348" mass="36858">MTAFTSLSRAMLLGWFRDRSALFFSILFPLMFLVLFGGIFSDMGTSKMAVIQVGKVPLLEQSAAGLGDVLEIQKSDDPAAAREKVRQGDVVAAISQQGDALQVSYSAADQVRSGTVQGVLRQVVAQANAVGVPQRFTMTAQQVEDDSLKAIQYVTPGLLSWAVAMGAAFGAAATLVTWREKRILRRLRLAPVALGSVVGARVGVSVAIALIQTAIFLVVASLPFFGLRLSAYWWMAIPLVVAGTLTFMAIGLVAGGLAKSAEAASGIANLIVLPMAFLSGSFIPLDAAPGWLQTLSNVFPLKHLNQGLLDVMVRGQGPLSVLPELGIVLAFGLVISLIAMKVFRWDSV</sequence>
<evidence type="ECO:0000313" key="7">
    <source>
        <dbReference type="EMBL" id="TKK89835.1"/>
    </source>
</evidence>
<evidence type="ECO:0000256" key="4">
    <source>
        <dbReference type="ARBA" id="ARBA00023136"/>
    </source>
</evidence>
<comment type="subcellular location">
    <subcellularLocation>
        <location evidence="1">Membrane</location>
        <topology evidence="1">Multi-pass membrane protein</topology>
    </subcellularLocation>
</comment>
<protein>
    <submittedName>
        <fullName evidence="7">ABC transporter permease</fullName>
    </submittedName>
</protein>
<accession>A0A4U3MK51</accession>
<gene>
    <name evidence="7" type="ORF">FDA94_08090</name>
</gene>
<feature type="transmembrane region" description="Helical" evidence="5">
    <location>
        <begin position="266"/>
        <end position="285"/>
    </location>
</feature>
<reference evidence="7 8" key="1">
    <citation type="submission" date="2019-04" db="EMBL/GenBank/DDBJ databases">
        <title>Herbidospora sp. NEAU-GS14.nov., a novel actinomycete isolated from soil.</title>
        <authorList>
            <person name="Han L."/>
        </authorList>
    </citation>
    <scope>NUCLEOTIDE SEQUENCE [LARGE SCALE GENOMIC DNA]</scope>
    <source>
        <strain evidence="7 8">NEAU-GS14</strain>
    </source>
</reference>
<feature type="transmembrane region" description="Helical" evidence="5">
    <location>
        <begin position="21"/>
        <end position="40"/>
    </location>
</feature>
<dbReference type="GO" id="GO:0016020">
    <property type="term" value="C:membrane"/>
    <property type="evidence" value="ECO:0007669"/>
    <property type="project" value="UniProtKB-SubCell"/>
</dbReference>
<evidence type="ECO:0000256" key="2">
    <source>
        <dbReference type="ARBA" id="ARBA00022692"/>
    </source>
</evidence>
<feature type="transmembrane region" description="Helical" evidence="5">
    <location>
        <begin position="325"/>
        <end position="343"/>
    </location>
</feature>
<dbReference type="OrthoDB" id="9778589at2"/>
<keyword evidence="3 5" id="KW-1133">Transmembrane helix</keyword>
<evidence type="ECO:0000259" key="6">
    <source>
        <dbReference type="PROSITE" id="PS51012"/>
    </source>
</evidence>
<dbReference type="RefSeq" id="WP_137246399.1">
    <property type="nucleotide sequence ID" value="NZ_SZQA01000005.1"/>
</dbReference>
<keyword evidence="8" id="KW-1185">Reference proteome</keyword>
<comment type="caution">
    <text evidence="7">The sequence shown here is derived from an EMBL/GenBank/DDBJ whole genome shotgun (WGS) entry which is preliminary data.</text>
</comment>
<dbReference type="AlphaFoldDB" id="A0A4U3MK51"/>
<dbReference type="PROSITE" id="PS51012">
    <property type="entry name" value="ABC_TM2"/>
    <property type="match status" value="1"/>
</dbReference>
<keyword evidence="4 5" id="KW-0472">Membrane</keyword>
<feature type="transmembrane region" description="Helical" evidence="5">
    <location>
        <begin position="158"/>
        <end position="178"/>
    </location>
</feature>
<feature type="domain" description="ABC transmembrane type-2" evidence="6">
    <location>
        <begin position="113"/>
        <end position="346"/>
    </location>
</feature>
<dbReference type="InterPro" id="IPR047817">
    <property type="entry name" value="ABC2_TM_bact-type"/>
</dbReference>
<dbReference type="PANTHER" id="PTHR43027:SF2">
    <property type="entry name" value="TRANSPORT PERMEASE PROTEIN"/>
    <property type="match status" value="1"/>
</dbReference>
<evidence type="ECO:0000313" key="8">
    <source>
        <dbReference type="Proteomes" id="UP000308705"/>
    </source>
</evidence>
<dbReference type="PANTHER" id="PTHR43027">
    <property type="entry name" value="DOXORUBICIN RESISTANCE ABC TRANSPORTER PERMEASE PROTEIN DRRC-RELATED"/>
    <property type="match status" value="1"/>
</dbReference>
<proteinExistence type="predicted"/>
<evidence type="ECO:0000256" key="3">
    <source>
        <dbReference type="ARBA" id="ARBA00022989"/>
    </source>
</evidence>
<dbReference type="InterPro" id="IPR013525">
    <property type="entry name" value="ABC2_TM"/>
</dbReference>
<dbReference type="InterPro" id="IPR052902">
    <property type="entry name" value="ABC-2_transporter"/>
</dbReference>
<dbReference type="Pfam" id="PF12698">
    <property type="entry name" value="ABC2_membrane_3"/>
    <property type="match status" value="1"/>
</dbReference>
<dbReference type="EMBL" id="SZQA01000005">
    <property type="protein sequence ID" value="TKK89835.1"/>
    <property type="molecule type" value="Genomic_DNA"/>
</dbReference>